<feature type="binding site" evidence="7">
    <location>
        <position position="238"/>
    </location>
    <ligand>
        <name>substrate</name>
    </ligand>
</feature>
<dbReference type="HAMAP" id="MF_00966">
    <property type="entry name" value="G6PD"/>
    <property type="match status" value="1"/>
</dbReference>
<name>A0A7X5HVV7_9FIRM</name>
<dbReference type="EC" id="1.1.1.49" evidence="7"/>
<sequence>MELSNLMVIFGGTGDLTYRKLIPALYNLQHEGLLPENFVLVSVGRRDKTTEEYLVGIEEGIRGNARFPFEEEQWNRLKARIHYYRLPFEDDEAYPEFDNYLCTLEHKYATRGNRMFYLAVAPEYFSVIVDKLQKNGLVREVGAWSRVVIEKPFGKDFASAKELSRHITHVFGEENTYRIDHYLGKEMLQNIMVIRFANAFFEPVWNNKHIDHIQISSTETLGVGDRGGYYENSGALKDMVQNHLLQLLAVTTMEPPIRLDTESIRDEKVKVFKGLKELDEDLVVHNVVRGQYVRGIVDGQEVPGYREEDRVADGSDTETFVALKVEIQNFRWSGVPIYIRTGKRMHHKSIEVSVQFKEMADLLYMKGYQSTAPNMLVIRIQPYEGVSLQFNAKKPGTTNEMVPVKMDFCQNCEIGYSSPEAYERLLFDVMKGDSTLFTRWDEVEYSWRYVDRITQAWAKNKPAFPNYQAGSEGPREAMDLLARDGRKWWTSN</sequence>
<dbReference type="Proteomes" id="UP000461585">
    <property type="component" value="Unassembled WGS sequence"/>
</dbReference>
<dbReference type="AlphaFoldDB" id="A0A7X5HVV7"/>
<feature type="domain" description="Glucose-6-phosphate dehydrogenase C-terminal" evidence="9">
    <location>
        <begin position="192"/>
        <end position="489"/>
    </location>
</feature>
<gene>
    <name evidence="7" type="primary">zwf</name>
    <name evidence="10" type="ORF">GXN74_07580</name>
</gene>
<dbReference type="EMBL" id="JAAEEH010000017">
    <property type="protein sequence ID" value="NDL67605.1"/>
    <property type="molecule type" value="Genomic_DNA"/>
</dbReference>
<dbReference type="Pfam" id="PF02781">
    <property type="entry name" value="G6PD_C"/>
    <property type="match status" value="1"/>
</dbReference>
<dbReference type="UniPathway" id="UPA00115">
    <property type="reaction ID" value="UER00408"/>
</dbReference>
<comment type="caution">
    <text evidence="7">Lacks conserved residue(s) required for the propagation of feature annotation.</text>
</comment>
<dbReference type="InterPro" id="IPR022675">
    <property type="entry name" value="G6P_DH_C"/>
</dbReference>
<reference evidence="10 11" key="1">
    <citation type="submission" date="2020-01" db="EMBL/GenBank/DDBJ databases">
        <title>Anaeroalcalibacter tamaniensis gen. nov., sp. nov., moderately halophilic strictly anaerobic fermenter bacterium from mud volcano of Taman peninsula.</title>
        <authorList>
            <person name="Frolova A."/>
            <person name="Merkel A.Y."/>
            <person name="Slobodkin A.I."/>
        </authorList>
    </citation>
    <scope>NUCLEOTIDE SEQUENCE [LARGE SCALE GENOMIC DNA]</scope>
    <source>
        <strain evidence="10 11">F-3ap</strain>
    </source>
</reference>
<dbReference type="NCBIfam" id="TIGR00871">
    <property type="entry name" value="zwf"/>
    <property type="match status" value="1"/>
</dbReference>
<proteinExistence type="inferred from homology"/>
<dbReference type="SUPFAM" id="SSF55347">
    <property type="entry name" value="Glyceraldehyde-3-phosphate dehydrogenase-like, C-terminal domain"/>
    <property type="match status" value="1"/>
</dbReference>
<dbReference type="PANTHER" id="PTHR23429:SF0">
    <property type="entry name" value="GLUCOSE-6-PHOSPHATE 1-DEHYDROGENASE"/>
    <property type="match status" value="1"/>
</dbReference>
<keyword evidence="6 7" id="KW-0119">Carbohydrate metabolism</keyword>
<feature type="binding site" evidence="7">
    <location>
        <position position="348"/>
    </location>
    <ligand>
        <name>substrate</name>
    </ligand>
</feature>
<evidence type="ECO:0000256" key="6">
    <source>
        <dbReference type="ARBA" id="ARBA00023277"/>
    </source>
</evidence>
<accession>A0A7X5HVV7</accession>
<feature type="active site" description="Proton acceptor" evidence="7">
    <location>
        <position position="243"/>
    </location>
</feature>
<dbReference type="PROSITE" id="PS00069">
    <property type="entry name" value="G6P_DEHYDROGENASE"/>
    <property type="match status" value="1"/>
</dbReference>
<evidence type="ECO:0000256" key="3">
    <source>
        <dbReference type="ARBA" id="ARBA00022526"/>
    </source>
</evidence>
<dbReference type="SUPFAM" id="SSF51735">
    <property type="entry name" value="NAD(P)-binding Rossmann-fold domains"/>
    <property type="match status" value="1"/>
</dbReference>
<dbReference type="GO" id="GO:0050661">
    <property type="term" value="F:NADP binding"/>
    <property type="evidence" value="ECO:0007669"/>
    <property type="project" value="UniProtKB-UniRule"/>
</dbReference>
<dbReference type="GO" id="GO:0004345">
    <property type="term" value="F:glucose-6-phosphate dehydrogenase activity"/>
    <property type="evidence" value="ECO:0007669"/>
    <property type="project" value="UniProtKB-UniRule"/>
</dbReference>
<feature type="domain" description="Glucose-6-phosphate dehydrogenase NAD-binding" evidence="8">
    <location>
        <begin position="8"/>
        <end position="190"/>
    </location>
</feature>
<dbReference type="GO" id="GO:0009051">
    <property type="term" value="P:pentose-phosphate shunt, oxidative branch"/>
    <property type="evidence" value="ECO:0007669"/>
    <property type="project" value="TreeGrafter"/>
</dbReference>
<dbReference type="PIRSF" id="PIRSF000110">
    <property type="entry name" value="G6PD"/>
    <property type="match status" value="1"/>
</dbReference>
<evidence type="ECO:0000256" key="1">
    <source>
        <dbReference type="ARBA" id="ARBA00004937"/>
    </source>
</evidence>
<keyword evidence="5 7" id="KW-0560">Oxidoreductase</keyword>
<keyword evidence="11" id="KW-1185">Reference proteome</keyword>
<feature type="binding site" evidence="7">
    <location>
        <position position="181"/>
    </location>
    <ligand>
        <name>substrate</name>
    </ligand>
</feature>
<evidence type="ECO:0000313" key="10">
    <source>
        <dbReference type="EMBL" id="NDL67605.1"/>
    </source>
</evidence>
<feature type="binding site" evidence="7">
    <location>
        <position position="45"/>
    </location>
    <ligand>
        <name>NADP(+)</name>
        <dbReference type="ChEBI" id="CHEBI:58349"/>
    </ligand>
</feature>
<evidence type="ECO:0000256" key="2">
    <source>
        <dbReference type="ARBA" id="ARBA00009975"/>
    </source>
</evidence>
<dbReference type="Pfam" id="PF00479">
    <property type="entry name" value="G6PD_N"/>
    <property type="match status" value="1"/>
</dbReference>
<dbReference type="Gene3D" id="3.40.50.720">
    <property type="entry name" value="NAD(P)-binding Rossmann-like Domain"/>
    <property type="match status" value="1"/>
</dbReference>
<comment type="catalytic activity">
    <reaction evidence="7">
        <text>D-glucose 6-phosphate + NADP(+) = 6-phospho-D-glucono-1,5-lactone + NADPH + H(+)</text>
        <dbReference type="Rhea" id="RHEA:15841"/>
        <dbReference type="ChEBI" id="CHEBI:15378"/>
        <dbReference type="ChEBI" id="CHEBI:57783"/>
        <dbReference type="ChEBI" id="CHEBI:57955"/>
        <dbReference type="ChEBI" id="CHEBI:58349"/>
        <dbReference type="ChEBI" id="CHEBI:61548"/>
        <dbReference type="EC" id="1.1.1.49"/>
    </reaction>
</comment>
<dbReference type="PRINTS" id="PR00079">
    <property type="entry name" value="G6PDHDRGNASE"/>
</dbReference>
<evidence type="ECO:0000259" key="8">
    <source>
        <dbReference type="Pfam" id="PF00479"/>
    </source>
</evidence>
<comment type="pathway">
    <text evidence="1 7">Carbohydrate degradation; pentose phosphate pathway; D-ribulose 5-phosphate from D-glucose 6-phosphate (oxidative stage): step 1/3.</text>
</comment>
<dbReference type="RefSeq" id="WP_162370331.1">
    <property type="nucleotide sequence ID" value="NZ_JAAEEH010000017.1"/>
</dbReference>
<dbReference type="InterPro" id="IPR022674">
    <property type="entry name" value="G6P_DH_NAD-bd"/>
</dbReference>
<protein>
    <recommendedName>
        <fullName evidence="7">Glucose-6-phosphate 1-dehydrogenase</fullName>
        <shortName evidence="7">G6PD</shortName>
        <ecNumber evidence="7">1.1.1.49</ecNumber>
    </recommendedName>
</protein>
<dbReference type="GO" id="GO:0006006">
    <property type="term" value="P:glucose metabolic process"/>
    <property type="evidence" value="ECO:0007669"/>
    <property type="project" value="UniProtKB-KW"/>
</dbReference>
<feature type="binding site" evidence="7">
    <location>
        <position position="185"/>
    </location>
    <ligand>
        <name>substrate</name>
    </ligand>
</feature>
<dbReference type="GO" id="GO:0005829">
    <property type="term" value="C:cytosol"/>
    <property type="evidence" value="ECO:0007669"/>
    <property type="project" value="TreeGrafter"/>
</dbReference>
<evidence type="ECO:0000313" key="11">
    <source>
        <dbReference type="Proteomes" id="UP000461585"/>
    </source>
</evidence>
<evidence type="ECO:0000259" key="9">
    <source>
        <dbReference type="Pfam" id="PF02781"/>
    </source>
</evidence>
<dbReference type="Gene3D" id="3.30.360.10">
    <property type="entry name" value="Dihydrodipicolinate Reductase, domain 2"/>
    <property type="match status" value="1"/>
</dbReference>
<keyword evidence="4 7" id="KW-0521">NADP</keyword>
<dbReference type="InterPro" id="IPR019796">
    <property type="entry name" value="G6P_DH_AS"/>
</dbReference>
<comment type="caution">
    <text evidence="10">The sequence shown here is derived from an EMBL/GenBank/DDBJ whole genome shotgun (WGS) entry which is preliminary data.</text>
</comment>
<comment type="function">
    <text evidence="7">Catalyzes the oxidation of glucose 6-phosphate to 6-phosphogluconolactone.</text>
</comment>
<dbReference type="PANTHER" id="PTHR23429">
    <property type="entry name" value="GLUCOSE-6-PHOSPHATE 1-DEHYDROGENASE G6PD"/>
    <property type="match status" value="1"/>
</dbReference>
<dbReference type="InterPro" id="IPR036291">
    <property type="entry name" value="NAD(P)-bd_dom_sf"/>
</dbReference>
<dbReference type="InterPro" id="IPR001282">
    <property type="entry name" value="G6P_DH"/>
</dbReference>
<evidence type="ECO:0000256" key="5">
    <source>
        <dbReference type="ARBA" id="ARBA00023002"/>
    </source>
</evidence>
<evidence type="ECO:0000256" key="7">
    <source>
        <dbReference type="HAMAP-Rule" id="MF_00966"/>
    </source>
</evidence>
<evidence type="ECO:0000256" key="4">
    <source>
        <dbReference type="ARBA" id="ARBA00022857"/>
    </source>
</evidence>
<organism evidence="10 11">
    <name type="scientific">Anaerotalea alkaliphila</name>
    <dbReference type="NCBI Taxonomy" id="2662126"/>
    <lineage>
        <taxon>Bacteria</taxon>
        <taxon>Bacillati</taxon>
        <taxon>Bacillota</taxon>
        <taxon>Clostridia</taxon>
        <taxon>Eubacteriales</taxon>
        <taxon>Anaerotalea</taxon>
    </lineage>
</organism>
<comment type="similarity">
    <text evidence="2 7">Belongs to the glucose-6-phosphate dehydrogenase family.</text>
</comment>
<feature type="binding site" evidence="7">
    <location>
        <position position="219"/>
    </location>
    <ligand>
        <name>substrate</name>
    </ligand>
</feature>
<feature type="binding site" evidence="7">
    <location>
        <position position="343"/>
    </location>
    <ligand>
        <name>substrate</name>
    </ligand>
</feature>
<keyword evidence="3 7" id="KW-0313">Glucose metabolism</keyword>
<feature type="binding site" evidence="7">
    <location>
        <position position="151"/>
    </location>
    <ligand>
        <name>NADP(+)</name>
        <dbReference type="ChEBI" id="CHEBI:58349"/>
    </ligand>
</feature>